<dbReference type="EMBL" id="SGPL01000118">
    <property type="protein sequence ID" value="THH17272.1"/>
    <property type="molecule type" value="Genomic_DNA"/>
</dbReference>
<dbReference type="AlphaFoldDB" id="A0A4S4LXK9"/>
<dbReference type="Gene3D" id="3.40.390.10">
    <property type="entry name" value="Collagenase (Catalytic Domain)"/>
    <property type="match status" value="1"/>
</dbReference>
<feature type="compositionally biased region" description="Low complexity" evidence="1">
    <location>
        <begin position="961"/>
        <end position="983"/>
    </location>
</feature>
<dbReference type="InterPro" id="IPR019026">
    <property type="entry name" value="Peptidase_M64_IgA"/>
</dbReference>
<sequence>MESIRIFAHSEDVLWGRIGPTCEGYDKLDFSAFVRPTAPSAFRSDDSQTILSTLPVLGQPGDVFELPLDVQRISGSGSSPNRVDLTFFSDGYLASEKDKFIADVKRLVVEISVNQTFQAVAPLLNFWAAFTPSNEVTSASLPFFHSTFVVDLTALRRAASASAGYRKSEGPSSHDADSIPVLNMNISTPFGLYRDGTELRALYYSKPDVARAACNSLGDRCNYPILIGNDPLYGGLGGEFTTITSSIVNAALILRHELGHSVIGVGEEYDGGFAYFGVDAGFNASEPMPWAHWLSPTNSSSGGLPRVERVVMPLQDYAWALLNTTTPWSASFNSSGTYSRYLVRFSLSGLLEKGDLSVLLDGDDLGWTPKEGLGVDRYFYDIYRDDALSEGEHVVEFVLKNGEREGIAQMCSVEFWSMAMRRSSKPRPDSMGYSQRNFSSRHFSSGTSLTSVSRTRFSETNETTYRPTNEDCLMRLTTRPDFCKVCIEGLWSSLLSRVDLIDGLETQCQLDSDAQTWKRALNLRLVPIGQFREEPVRAQESYTIEWTQNGVQLAEFANQTVVVVDDEEALGVFEVAVKFATEEVSICMAITATAQSALLPTPSWDETIVPTLRKRLENESRALAKRLSVASITSDDPSAPNYYRPASNSPHKYYKEPANNYPYRPTTPKPSGIPRPSLQAARPSDGRTTPNSARSRSASPATPVTPGRPLDAKRTRIPVARARAGSTSSYAPSPANGISRSESRAAQSTNGQYAPMAEATERAADEVRTPQMPAYAMDDMDPRPSADSEERPFEHWYRGEVARNGGVGEMRVGRRMEMLEIASYGHTVAAQARPDRWSPMRWRAGSIGERGSFYMEDDLRLRNSERVMDEAPPPDLVGGTDSETEEDEEPVPRSKSAMENGSLTPTSHEPERAPSQAMQKDIPATRLPKPGISRQASDSPRTPTPTPSLSPSTSYRGTTDSSNTPRSPSRNTSSPAARSSPSPHLIQSPKRRAKSPAEARDTSKKTKTKQPPVTQPRRVKQVEYRRSIAEYPDPGDGDISNAIPTWTQPVPPGGNWDEVVIPVVARKKGLDGHYTKADGSPQAKQNGDETPEPAPGTFGYDYSKYRPGQNEEIPMSEFGHPPEPVDERMQEVPPTLTQAPKTVRAPDDEVYEQRVRTMRMQPPPSPAPFARYRTDVTDEGGPVPTIPDVALATQMSIERGRQQEDEDDGGGGCCKCVIM</sequence>
<gene>
    <name evidence="2" type="ORF">EW146_g3507</name>
</gene>
<accession>A0A4S4LXK9</accession>
<feature type="region of interest" description="Disordered" evidence="1">
    <location>
        <begin position="864"/>
        <end position="1057"/>
    </location>
</feature>
<keyword evidence="3" id="KW-1185">Reference proteome</keyword>
<proteinExistence type="predicted"/>
<feature type="compositionally biased region" description="Basic and acidic residues" evidence="1">
    <location>
        <begin position="995"/>
        <end position="1004"/>
    </location>
</feature>
<feature type="compositionally biased region" description="Basic and acidic residues" evidence="1">
    <location>
        <begin position="1144"/>
        <end position="1155"/>
    </location>
</feature>
<protein>
    <recommendedName>
        <fullName evidence="4">Peptidase M64 N-terminal domain-containing protein</fullName>
    </recommendedName>
</protein>
<comment type="caution">
    <text evidence="2">The sequence shown here is derived from an EMBL/GenBank/DDBJ whole genome shotgun (WGS) entry which is preliminary data.</text>
</comment>
<name>A0A4S4LXK9_9AGAM</name>
<evidence type="ECO:0008006" key="4">
    <source>
        <dbReference type="Google" id="ProtNLM"/>
    </source>
</evidence>
<feature type="region of interest" description="Disordered" evidence="1">
    <location>
        <begin position="1071"/>
        <end position="1187"/>
    </location>
</feature>
<dbReference type="Proteomes" id="UP000310158">
    <property type="component" value="Unassembled WGS sequence"/>
</dbReference>
<reference evidence="2 3" key="1">
    <citation type="submission" date="2019-02" db="EMBL/GenBank/DDBJ databases">
        <title>Genome sequencing of the rare red list fungi Bondarzewia mesenterica.</title>
        <authorList>
            <person name="Buettner E."/>
            <person name="Kellner H."/>
        </authorList>
    </citation>
    <scope>NUCLEOTIDE SEQUENCE [LARGE SCALE GENOMIC DNA]</scope>
    <source>
        <strain evidence="2 3">DSM 108281</strain>
    </source>
</reference>
<feature type="compositionally biased region" description="Polar residues" evidence="1">
    <location>
        <begin position="725"/>
        <end position="752"/>
    </location>
</feature>
<feature type="compositionally biased region" description="Low complexity" evidence="1">
    <location>
        <begin position="687"/>
        <end position="702"/>
    </location>
</feature>
<dbReference type="OrthoDB" id="3363891at2759"/>
<evidence type="ECO:0000313" key="3">
    <source>
        <dbReference type="Proteomes" id="UP000310158"/>
    </source>
</evidence>
<feature type="compositionally biased region" description="Polar residues" evidence="1">
    <location>
        <begin position="897"/>
        <end position="907"/>
    </location>
</feature>
<dbReference type="GO" id="GO:0008237">
    <property type="term" value="F:metallopeptidase activity"/>
    <property type="evidence" value="ECO:0007669"/>
    <property type="project" value="InterPro"/>
</dbReference>
<organism evidence="2 3">
    <name type="scientific">Bondarzewia mesenterica</name>
    <dbReference type="NCBI Taxonomy" id="1095465"/>
    <lineage>
        <taxon>Eukaryota</taxon>
        <taxon>Fungi</taxon>
        <taxon>Dikarya</taxon>
        <taxon>Basidiomycota</taxon>
        <taxon>Agaricomycotina</taxon>
        <taxon>Agaricomycetes</taxon>
        <taxon>Russulales</taxon>
        <taxon>Bondarzewiaceae</taxon>
        <taxon>Bondarzewia</taxon>
    </lineage>
</organism>
<feature type="region of interest" description="Disordered" evidence="1">
    <location>
        <begin position="630"/>
        <end position="754"/>
    </location>
</feature>
<evidence type="ECO:0000313" key="2">
    <source>
        <dbReference type="EMBL" id="THH17272.1"/>
    </source>
</evidence>
<evidence type="ECO:0000256" key="1">
    <source>
        <dbReference type="SAM" id="MobiDB-lite"/>
    </source>
</evidence>
<dbReference type="InterPro" id="IPR024079">
    <property type="entry name" value="MetalloPept_cat_dom_sf"/>
</dbReference>
<dbReference type="Pfam" id="PF09471">
    <property type="entry name" value="Peptidase_M64"/>
    <property type="match status" value="1"/>
</dbReference>